<keyword evidence="4" id="KW-1185">Reference proteome</keyword>
<evidence type="ECO:0000313" key="4">
    <source>
        <dbReference type="Proteomes" id="UP000011083"/>
    </source>
</evidence>
<gene>
    <name evidence="3" type="ORF">ACA1_007800</name>
</gene>
<keyword evidence="1" id="KW-0175">Coiled coil</keyword>
<evidence type="ECO:0008006" key="5">
    <source>
        <dbReference type="Google" id="ProtNLM"/>
    </source>
</evidence>
<dbReference type="OrthoDB" id="17317at2759"/>
<proteinExistence type="predicted"/>
<dbReference type="EMBL" id="KB007895">
    <property type="protein sequence ID" value="ELR21892.1"/>
    <property type="molecule type" value="Genomic_DNA"/>
</dbReference>
<dbReference type="PANTHER" id="PTHR34560">
    <property type="entry name" value="POLYKETIDE CYCLASE/DEHYDRASE/LIPID TRANSPORT SUPERFAMILY PROTEIN"/>
    <property type="match status" value="1"/>
</dbReference>
<dbReference type="VEuPathDB" id="AmoebaDB:ACA1_007800"/>
<dbReference type="RefSeq" id="XP_004347724.1">
    <property type="nucleotide sequence ID" value="XM_004347674.1"/>
</dbReference>
<dbReference type="Proteomes" id="UP000011083">
    <property type="component" value="Unassembled WGS sequence"/>
</dbReference>
<feature type="compositionally biased region" description="Basic and acidic residues" evidence="2">
    <location>
        <begin position="303"/>
        <end position="321"/>
    </location>
</feature>
<dbReference type="Gene3D" id="3.30.530.20">
    <property type="match status" value="1"/>
</dbReference>
<name>L8H9G3_ACACF</name>
<evidence type="ECO:0000256" key="1">
    <source>
        <dbReference type="SAM" id="Coils"/>
    </source>
</evidence>
<dbReference type="OMA" id="VIMIRSA"/>
<reference evidence="3 4" key="1">
    <citation type="journal article" date="2013" name="Genome Biol.">
        <title>Genome of Acanthamoeba castellanii highlights extensive lateral gene transfer and early evolution of tyrosine kinase signaling.</title>
        <authorList>
            <person name="Clarke M."/>
            <person name="Lohan A.J."/>
            <person name="Liu B."/>
            <person name="Lagkouvardos I."/>
            <person name="Roy S."/>
            <person name="Zafar N."/>
            <person name="Bertelli C."/>
            <person name="Schilde C."/>
            <person name="Kianianmomeni A."/>
            <person name="Burglin T.R."/>
            <person name="Frech C."/>
            <person name="Turcotte B."/>
            <person name="Kopec K.O."/>
            <person name="Synnott J.M."/>
            <person name="Choo C."/>
            <person name="Paponov I."/>
            <person name="Finkler A."/>
            <person name="Soon Heng Tan C."/>
            <person name="Hutchins A.P."/>
            <person name="Weinmeier T."/>
            <person name="Rattei T."/>
            <person name="Chu J.S."/>
            <person name="Gimenez G."/>
            <person name="Irimia M."/>
            <person name="Rigden D.J."/>
            <person name="Fitzpatrick D.A."/>
            <person name="Lorenzo-Morales J."/>
            <person name="Bateman A."/>
            <person name="Chiu C.H."/>
            <person name="Tang P."/>
            <person name="Hegemann P."/>
            <person name="Fromm H."/>
            <person name="Raoult D."/>
            <person name="Greub G."/>
            <person name="Miranda-Saavedra D."/>
            <person name="Chen N."/>
            <person name="Nash P."/>
            <person name="Ginger M.L."/>
            <person name="Horn M."/>
            <person name="Schaap P."/>
            <person name="Caler L."/>
            <person name="Loftus B."/>
        </authorList>
    </citation>
    <scope>NUCLEOTIDE SEQUENCE [LARGE SCALE GENOMIC DNA]</scope>
    <source>
        <strain evidence="3 4">Neff</strain>
    </source>
</reference>
<dbReference type="SUPFAM" id="SSF55961">
    <property type="entry name" value="Bet v1-like"/>
    <property type="match status" value="1"/>
</dbReference>
<dbReference type="InterPro" id="IPR023393">
    <property type="entry name" value="START-like_dom_sf"/>
</dbReference>
<evidence type="ECO:0000313" key="3">
    <source>
        <dbReference type="EMBL" id="ELR21892.1"/>
    </source>
</evidence>
<dbReference type="STRING" id="1257118.L8H9G3"/>
<sequence>MERSQRKSKEDAAISDDVNEFIASFPALIVQARSQHQDDKLFLAYWVVKQLNSSLQHHLAAAQGGAYPPEVLEQLKAIEAEMETNREQHQRIATEKKEVRALMRELRNEDGWTLVGEHEGGNVQVFYRGEKSTPVHSIKMQGVVDSPALNLMAIMNEHALYDSWIPLLKISRYRKVMYLSAHLPWPISSRDVLLYGYGVDNLEEDRAVIMIRSAGEGDIEPHLIPPVKSHPISENQTRLVMMTNVDPKLAYMPYTLLNWATKEIEGSKYEELIAENEVFYADIKAKLSSLSFGARDDNEEADNVEHEQQQQRHSSSSREDSSGSVEEGDEDSEEETHQQGGGQEEDSNKKTKKKKKGGRLRTRLSLRKHKHDASPAVAQ</sequence>
<feature type="coiled-coil region" evidence="1">
    <location>
        <begin position="72"/>
        <end position="109"/>
    </location>
</feature>
<protein>
    <recommendedName>
        <fullName evidence="5">START domain-containing protein</fullName>
    </recommendedName>
</protein>
<dbReference type="GeneID" id="14922807"/>
<feature type="region of interest" description="Disordered" evidence="2">
    <location>
        <begin position="297"/>
        <end position="379"/>
    </location>
</feature>
<dbReference type="AlphaFoldDB" id="L8H9G3"/>
<evidence type="ECO:0000256" key="2">
    <source>
        <dbReference type="SAM" id="MobiDB-lite"/>
    </source>
</evidence>
<organism evidence="3 4">
    <name type="scientific">Acanthamoeba castellanii (strain ATCC 30010 / Neff)</name>
    <dbReference type="NCBI Taxonomy" id="1257118"/>
    <lineage>
        <taxon>Eukaryota</taxon>
        <taxon>Amoebozoa</taxon>
        <taxon>Discosea</taxon>
        <taxon>Longamoebia</taxon>
        <taxon>Centramoebida</taxon>
        <taxon>Acanthamoebidae</taxon>
        <taxon>Acanthamoeba</taxon>
    </lineage>
</organism>
<dbReference type="PANTHER" id="PTHR34560:SF1">
    <property type="entry name" value="START DOMAIN-CONTAINING PROTEIN"/>
    <property type="match status" value="1"/>
</dbReference>
<accession>L8H9G3</accession>
<dbReference type="KEGG" id="acan:ACA1_007800"/>
<feature type="compositionally biased region" description="Basic residues" evidence="2">
    <location>
        <begin position="350"/>
        <end position="371"/>
    </location>
</feature>